<dbReference type="AlphaFoldDB" id="A0A7S6VYB4"/>
<name>A0A7S6VYB4_9GAMM</name>
<feature type="transmembrane region" description="Helical" evidence="1">
    <location>
        <begin position="9"/>
        <end position="33"/>
    </location>
</feature>
<keyword evidence="3" id="KW-1185">Reference proteome</keyword>
<dbReference type="Proteomes" id="UP000593966">
    <property type="component" value="Chromosome"/>
</dbReference>
<accession>A0A7S6VYB4</accession>
<organism evidence="2 3">
    <name type="scientific">Acinetobacter piscicola</name>
    <dbReference type="NCBI Taxonomy" id="2006115"/>
    <lineage>
        <taxon>Bacteria</taxon>
        <taxon>Pseudomonadati</taxon>
        <taxon>Pseudomonadota</taxon>
        <taxon>Gammaproteobacteria</taxon>
        <taxon>Moraxellales</taxon>
        <taxon>Moraxellaceae</taxon>
        <taxon>Acinetobacter</taxon>
    </lineage>
</organism>
<evidence type="ECO:0000313" key="2">
    <source>
        <dbReference type="EMBL" id="QOW47125.1"/>
    </source>
</evidence>
<gene>
    <name evidence="2" type="ORF">G0028_15245</name>
</gene>
<sequence>MNFKVSVKWILYLVSISLLGVLLLLVFYVWMIYGTHTSDEGQSSLACEYDQNFQVTKAEMMTIQNGKRVISKADPLLCEKDRNNF</sequence>
<proteinExistence type="predicted"/>
<reference evidence="2 3" key="1">
    <citation type="submission" date="2020-02" db="EMBL/GenBank/DDBJ databases">
        <title>Tigecycline-resistant Acinetobacter species from pigs and migratory birds.</title>
        <authorList>
            <person name="Chen C."/>
            <person name="Sun J."/>
            <person name="Liao X.-P."/>
            <person name="Liu Y.-H."/>
        </authorList>
    </citation>
    <scope>NUCLEOTIDE SEQUENCE [LARGE SCALE GENOMIC DNA]</scope>
    <source>
        <strain evidence="2 3">YH12207_T</strain>
    </source>
</reference>
<protein>
    <submittedName>
        <fullName evidence="2">Uncharacterized protein</fullName>
    </submittedName>
</protein>
<evidence type="ECO:0000313" key="3">
    <source>
        <dbReference type="Proteomes" id="UP000593966"/>
    </source>
</evidence>
<dbReference type="RefSeq" id="WP_180045637.1">
    <property type="nucleotide sequence ID" value="NZ_CP048659.1"/>
</dbReference>
<keyword evidence="1" id="KW-0812">Transmembrane</keyword>
<keyword evidence="1" id="KW-1133">Transmembrane helix</keyword>
<dbReference type="EMBL" id="CP048659">
    <property type="protein sequence ID" value="QOW47125.1"/>
    <property type="molecule type" value="Genomic_DNA"/>
</dbReference>
<keyword evidence="1" id="KW-0472">Membrane</keyword>
<evidence type="ECO:0000256" key="1">
    <source>
        <dbReference type="SAM" id="Phobius"/>
    </source>
</evidence>